<feature type="transmembrane region" description="Helical" evidence="1">
    <location>
        <begin position="310"/>
        <end position="335"/>
    </location>
</feature>
<sequence length="372" mass="38624">MRFLAALASLVAVFVVAAPTAAQAHVRSTDVAVDLRGAGDSVAAVVDLEYDVLARLISLDGALSLDADPATAEVPTDLRRASLSAHATEVAAYVGERLRLSRSSIGCTARADGHVALADSGAVRASLVYDCTAVGALTVRGDIFRASDGVVDDTITTVAYDVDGSRGTALLDTGNTTFTVGRGDLSSEIPRFLRLGALDLLLGPEHVLFLLVLLLGAQRLRDVVEVAVAFTVAHSATLVLAALGWVDVPAWIVDPLIALSIVYVAVDNLLAPKRSHRLPAVAAFGLLHGLGFAEAVSVDGPLSTDTLVDLVSFHIGIEVAQAALIAVAFPALLFLRAVTTWPRARTLGTVATTVAVAGAGLVWFVERSPLLT</sequence>
<keyword evidence="2" id="KW-0732">Signal</keyword>
<proteinExistence type="predicted"/>
<accession>A0ABQ4D417</accession>
<evidence type="ECO:0000313" key="4">
    <source>
        <dbReference type="Proteomes" id="UP000604117"/>
    </source>
</evidence>
<keyword evidence="1" id="KW-0812">Transmembrane</keyword>
<keyword evidence="4" id="KW-1185">Reference proteome</keyword>
<dbReference type="InterPro" id="IPR032809">
    <property type="entry name" value="Put_HupE_UreJ"/>
</dbReference>
<gene>
    <name evidence="3" type="ORF">Asi02nite_78000</name>
</gene>
<comment type="caution">
    <text evidence="3">The sequence shown here is derived from an EMBL/GenBank/DDBJ whole genome shotgun (WGS) entry which is preliminary data.</text>
</comment>
<feature type="transmembrane region" description="Helical" evidence="1">
    <location>
        <begin position="248"/>
        <end position="266"/>
    </location>
</feature>
<organism evidence="3 4">
    <name type="scientific">Asanoa siamensis</name>
    <dbReference type="NCBI Taxonomy" id="926357"/>
    <lineage>
        <taxon>Bacteria</taxon>
        <taxon>Bacillati</taxon>
        <taxon>Actinomycetota</taxon>
        <taxon>Actinomycetes</taxon>
        <taxon>Micromonosporales</taxon>
        <taxon>Micromonosporaceae</taxon>
        <taxon>Asanoa</taxon>
    </lineage>
</organism>
<evidence type="ECO:0000256" key="2">
    <source>
        <dbReference type="SAM" id="SignalP"/>
    </source>
</evidence>
<feature type="transmembrane region" description="Helical" evidence="1">
    <location>
        <begin position="223"/>
        <end position="242"/>
    </location>
</feature>
<feature type="transmembrane region" description="Helical" evidence="1">
    <location>
        <begin position="278"/>
        <end position="298"/>
    </location>
</feature>
<protein>
    <recommendedName>
        <fullName evidence="5">HupE/UreJ protein</fullName>
    </recommendedName>
</protein>
<name>A0ABQ4D417_9ACTN</name>
<feature type="transmembrane region" description="Helical" evidence="1">
    <location>
        <begin position="347"/>
        <end position="365"/>
    </location>
</feature>
<feature type="chain" id="PRO_5047400549" description="HupE/UreJ protein" evidence="2">
    <location>
        <begin position="25"/>
        <end position="372"/>
    </location>
</feature>
<evidence type="ECO:0008006" key="5">
    <source>
        <dbReference type="Google" id="ProtNLM"/>
    </source>
</evidence>
<reference evidence="3 4" key="1">
    <citation type="submission" date="2021-01" db="EMBL/GenBank/DDBJ databases">
        <title>Whole genome shotgun sequence of Asanoa siamensis NBRC 107932.</title>
        <authorList>
            <person name="Komaki H."/>
            <person name="Tamura T."/>
        </authorList>
    </citation>
    <scope>NUCLEOTIDE SEQUENCE [LARGE SCALE GENOMIC DNA]</scope>
    <source>
        <strain evidence="3 4">NBRC 107932</strain>
    </source>
</reference>
<dbReference type="Pfam" id="PF13795">
    <property type="entry name" value="HupE_UreJ_2"/>
    <property type="match status" value="1"/>
</dbReference>
<keyword evidence="1" id="KW-0472">Membrane</keyword>
<feature type="transmembrane region" description="Helical" evidence="1">
    <location>
        <begin position="192"/>
        <end position="216"/>
    </location>
</feature>
<dbReference type="RefSeq" id="WP_203719111.1">
    <property type="nucleotide sequence ID" value="NZ_BONE01000130.1"/>
</dbReference>
<dbReference type="EMBL" id="BONE01000130">
    <property type="protein sequence ID" value="GIF78282.1"/>
    <property type="molecule type" value="Genomic_DNA"/>
</dbReference>
<evidence type="ECO:0000256" key="1">
    <source>
        <dbReference type="SAM" id="Phobius"/>
    </source>
</evidence>
<dbReference type="Proteomes" id="UP000604117">
    <property type="component" value="Unassembled WGS sequence"/>
</dbReference>
<evidence type="ECO:0000313" key="3">
    <source>
        <dbReference type="EMBL" id="GIF78282.1"/>
    </source>
</evidence>
<feature type="signal peptide" evidence="2">
    <location>
        <begin position="1"/>
        <end position="24"/>
    </location>
</feature>
<keyword evidence="1" id="KW-1133">Transmembrane helix</keyword>